<dbReference type="Proteomes" id="UP000294830">
    <property type="component" value="Unassembled WGS sequence"/>
</dbReference>
<dbReference type="GO" id="GO:0009086">
    <property type="term" value="P:methionine biosynthetic process"/>
    <property type="evidence" value="ECO:0007669"/>
    <property type="project" value="TreeGrafter"/>
</dbReference>
<comment type="pathway">
    <text evidence="7">Amino-acid biosynthesis; L-methionine biosynthesis via de novo pathway.</text>
</comment>
<dbReference type="OrthoDB" id="9812555at2"/>
<keyword evidence="6 9" id="KW-0560">Oxidoreductase</keyword>
<dbReference type="CDD" id="cd00537">
    <property type="entry name" value="MTHFR"/>
    <property type="match status" value="1"/>
</dbReference>
<dbReference type="PANTHER" id="PTHR45754">
    <property type="entry name" value="METHYLENETETRAHYDROFOLATE REDUCTASE"/>
    <property type="match status" value="1"/>
</dbReference>
<dbReference type="GO" id="GO:0035999">
    <property type="term" value="P:tetrahydrofolate interconversion"/>
    <property type="evidence" value="ECO:0007669"/>
    <property type="project" value="UniProtKB-UniPathway"/>
</dbReference>
<keyword evidence="11" id="KW-1185">Reference proteome</keyword>
<dbReference type="GO" id="GO:0005829">
    <property type="term" value="C:cytosol"/>
    <property type="evidence" value="ECO:0007669"/>
    <property type="project" value="TreeGrafter"/>
</dbReference>
<evidence type="ECO:0000256" key="4">
    <source>
        <dbReference type="ARBA" id="ARBA00022630"/>
    </source>
</evidence>
<dbReference type="GO" id="GO:0106312">
    <property type="term" value="F:methylenetetrahydrofolate reductase (NADH) activity"/>
    <property type="evidence" value="ECO:0007669"/>
    <property type="project" value="UniProtKB-EC"/>
</dbReference>
<dbReference type="RefSeq" id="WP_131839527.1">
    <property type="nucleotide sequence ID" value="NZ_SLWB01000009.1"/>
</dbReference>
<evidence type="ECO:0000256" key="8">
    <source>
        <dbReference type="ARBA" id="ARBA00048628"/>
    </source>
</evidence>
<accession>A0A4V2RP72</accession>
<protein>
    <recommendedName>
        <fullName evidence="9">Methylenetetrahydrofolate reductase</fullName>
    </recommendedName>
</protein>
<dbReference type="PANTHER" id="PTHR45754:SF3">
    <property type="entry name" value="METHYLENETETRAHYDROFOLATE REDUCTASE (NADPH)"/>
    <property type="match status" value="1"/>
</dbReference>
<dbReference type="GO" id="GO:0071949">
    <property type="term" value="F:FAD binding"/>
    <property type="evidence" value="ECO:0007669"/>
    <property type="project" value="TreeGrafter"/>
</dbReference>
<evidence type="ECO:0000256" key="1">
    <source>
        <dbReference type="ARBA" id="ARBA00001974"/>
    </source>
</evidence>
<evidence type="ECO:0000313" key="11">
    <source>
        <dbReference type="Proteomes" id="UP000294830"/>
    </source>
</evidence>
<keyword evidence="5 9" id="KW-0274">FAD</keyword>
<dbReference type="EMBL" id="SLWB01000009">
    <property type="protein sequence ID" value="TCN66400.1"/>
    <property type="molecule type" value="Genomic_DNA"/>
</dbReference>
<dbReference type="InterPro" id="IPR029041">
    <property type="entry name" value="FAD-linked_oxidoreductase-like"/>
</dbReference>
<evidence type="ECO:0000256" key="6">
    <source>
        <dbReference type="ARBA" id="ARBA00023002"/>
    </source>
</evidence>
<name>A0A4V2RP72_9BACT</name>
<evidence type="ECO:0000313" key="10">
    <source>
        <dbReference type="EMBL" id="TCN66400.1"/>
    </source>
</evidence>
<evidence type="ECO:0000256" key="2">
    <source>
        <dbReference type="ARBA" id="ARBA00004777"/>
    </source>
</evidence>
<sequence>MKVIDIINRSQSTLFTFELLPPLKGASFSEIEETIEPLLPYSPSYINVTYHRPEVVLREQPSGLLERRIIKKRPGTVGVSAGIKYKYGIDVVPHLICGGFTREETEDALIDLNFLGIDNVLALRGDAEKGAHGFMPEPGGNKLAVDLVKQVNDLNHGKYVDPESTNIQKTDFCIGVAGYPEKHSEAPNLETDLMSLKAKVDAGADYIVTQMFFNNAKFFEFVEQCRAIGITVPIIPGLKPISLKKHLTMLPQIFHIDLPQDLVDAVNRCKNNEEVRQVGVEWGIAQSKELKAAGVPVLHYYTMGKPDNIEKIVKEVF</sequence>
<comment type="pathway">
    <text evidence="2 9">One-carbon metabolism; tetrahydrofolate interconversion.</text>
</comment>
<dbReference type="InterPro" id="IPR003171">
    <property type="entry name" value="Mehydrof_redctse-like"/>
</dbReference>
<dbReference type="AlphaFoldDB" id="A0A4V2RP72"/>
<evidence type="ECO:0000256" key="9">
    <source>
        <dbReference type="RuleBase" id="RU003862"/>
    </source>
</evidence>
<comment type="catalytic activity">
    <reaction evidence="8">
        <text>(6S)-5-methyl-5,6,7,8-tetrahydrofolate + NAD(+) = (6R)-5,10-methylene-5,6,7,8-tetrahydrofolate + NADH + H(+)</text>
        <dbReference type="Rhea" id="RHEA:19821"/>
        <dbReference type="ChEBI" id="CHEBI:15378"/>
        <dbReference type="ChEBI" id="CHEBI:15636"/>
        <dbReference type="ChEBI" id="CHEBI:18608"/>
        <dbReference type="ChEBI" id="CHEBI:57540"/>
        <dbReference type="ChEBI" id="CHEBI:57945"/>
        <dbReference type="EC" id="1.5.1.54"/>
    </reaction>
    <physiologicalReaction direction="right-to-left" evidence="8">
        <dbReference type="Rhea" id="RHEA:19823"/>
    </physiologicalReaction>
</comment>
<dbReference type="Pfam" id="PF02219">
    <property type="entry name" value="MTHFR"/>
    <property type="match status" value="1"/>
</dbReference>
<evidence type="ECO:0000256" key="5">
    <source>
        <dbReference type="ARBA" id="ARBA00022827"/>
    </source>
</evidence>
<dbReference type="SUPFAM" id="SSF51730">
    <property type="entry name" value="FAD-linked oxidoreductase"/>
    <property type="match status" value="1"/>
</dbReference>
<proteinExistence type="inferred from homology"/>
<reference evidence="10 11" key="1">
    <citation type="submission" date="2019-03" db="EMBL/GenBank/DDBJ databases">
        <title>Genomic Encyclopedia of Archaeal and Bacterial Type Strains, Phase II (KMG-II): from individual species to whole genera.</title>
        <authorList>
            <person name="Goeker M."/>
        </authorList>
    </citation>
    <scope>NUCLEOTIDE SEQUENCE [LARGE SCALE GENOMIC DNA]</scope>
    <source>
        <strain evidence="10 11">RL-C</strain>
    </source>
</reference>
<evidence type="ECO:0000256" key="7">
    <source>
        <dbReference type="ARBA" id="ARBA00034478"/>
    </source>
</evidence>
<organism evidence="10 11">
    <name type="scientific">Acetobacteroides hydrogenigenes</name>
    <dbReference type="NCBI Taxonomy" id="979970"/>
    <lineage>
        <taxon>Bacteria</taxon>
        <taxon>Pseudomonadati</taxon>
        <taxon>Bacteroidota</taxon>
        <taxon>Bacteroidia</taxon>
        <taxon>Bacteroidales</taxon>
        <taxon>Rikenellaceae</taxon>
        <taxon>Acetobacteroides</taxon>
    </lineage>
</organism>
<gene>
    <name evidence="10" type="ORF">CLV25_10929</name>
</gene>
<keyword evidence="4 9" id="KW-0285">Flavoprotein</keyword>
<comment type="similarity">
    <text evidence="3 9">Belongs to the methylenetetrahydrofolate reductase family.</text>
</comment>
<evidence type="ECO:0000256" key="3">
    <source>
        <dbReference type="ARBA" id="ARBA00006743"/>
    </source>
</evidence>
<comment type="caution">
    <text evidence="10">The sequence shown here is derived from an EMBL/GenBank/DDBJ whole genome shotgun (WGS) entry which is preliminary data.</text>
</comment>
<comment type="cofactor">
    <cofactor evidence="1 9">
        <name>FAD</name>
        <dbReference type="ChEBI" id="CHEBI:57692"/>
    </cofactor>
</comment>
<dbReference type="Gene3D" id="3.20.20.220">
    <property type="match status" value="1"/>
</dbReference>
<dbReference type="UniPathway" id="UPA00193"/>